<dbReference type="Proteomes" id="UP000799438">
    <property type="component" value="Unassembled WGS sequence"/>
</dbReference>
<dbReference type="Pfam" id="PF10780">
    <property type="entry name" value="MRP_L53"/>
    <property type="match status" value="1"/>
</dbReference>
<comment type="subcellular location">
    <subcellularLocation>
        <location evidence="1">Mitochondrion</location>
    </subcellularLocation>
</comment>
<dbReference type="AlphaFoldDB" id="A0A6A6BRZ4"/>
<evidence type="ECO:0000256" key="3">
    <source>
        <dbReference type="ARBA" id="ARBA00022980"/>
    </source>
</evidence>
<dbReference type="InterPro" id="IPR019716">
    <property type="entry name" value="Ribosomal_mL53"/>
</dbReference>
<protein>
    <recommendedName>
        <fullName evidence="6">Large ribosomal subunit protein mL53</fullName>
    </recommendedName>
</protein>
<evidence type="ECO:0000256" key="4">
    <source>
        <dbReference type="ARBA" id="ARBA00023128"/>
    </source>
</evidence>
<reference evidence="7" key="1">
    <citation type="journal article" date="2020" name="Stud. Mycol.">
        <title>101 Dothideomycetes genomes: a test case for predicting lifestyles and emergence of pathogens.</title>
        <authorList>
            <person name="Haridas S."/>
            <person name="Albert R."/>
            <person name="Binder M."/>
            <person name="Bloem J."/>
            <person name="Labutti K."/>
            <person name="Salamov A."/>
            <person name="Andreopoulos B."/>
            <person name="Baker S."/>
            <person name="Barry K."/>
            <person name="Bills G."/>
            <person name="Bluhm B."/>
            <person name="Cannon C."/>
            <person name="Castanera R."/>
            <person name="Culley D."/>
            <person name="Daum C."/>
            <person name="Ezra D."/>
            <person name="Gonzalez J."/>
            <person name="Henrissat B."/>
            <person name="Kuo A."/>
            <person name="Liang C."/>
            <person name="Lipzen A."/>
            <person name="Lutzoni F."/>
            <person name="Magnuson J."/>
            <person name="Mondo S."/>
            <person name="Nolan M."/>
            <person name="Ohm R."/>
            <person name="Pangilinan J."/>
            <person name="Park H.-J."/>
            <person name="Ramirez L."/>
            <person name="Alfaro M."/>
            <person name="Sun H."/>
            <person name="Tritt A."/>
            <person name="Yoshinaga Y."/>
            <person name="Zwiers L.-H."/>
            <person name="Turgeon B."/>
            <person name="Goodwin S."/>
            <person name="Spatafora J."/>
            <person name="Crous P."/>
            <person name="Grigoriev I."/>
        </authorList>
    </citation>
    <scope>NUCLEOTIDE SEQUENCE</scope>
    <source>
        <strain evidence="7">CBS 121167</strain>
    </source>
</reference>
<keyword evidence="4" id="KW-0496">Mitochondrion</keyword>
<evidence type="ECO:0000313" key="7">
    <source>
        <dbReference type="EMBL" id="KAF2146856.1"/>
    </source>
</evidence>
<name>A0A6A6BRZ4_9PEZI</name>
<evidence type="ECO:0000313" key="8">
    <source>
        <dbReference type="Proteomes" id="UP000799438"/>
    </source>
</evidence>
<keyword evidence="5" id="KW-0687">Ribonucleoprotein</keyword>
<organism evidence="7 8">
    <name type="scientific">Aplosporella prunicola CBS 121167</name>
    <dbReference type="NCBI Taxonomy" id="1176127"/>
    <lineage>
        <taxon>Eukaryota</taxon>
        <taxon>Fungi</taxon>
        <taxon>Dikarya</taxon>
        <taxon>Ascomycota</taxon>
        <taxon>Pezizomycotina</taxon>
        <taxon>Dothideomycetes</taxon>
        <taxon>Dothideomycetes incertae sedis</taxon>
        <taxon>Botryosphaeriales</taxon>
        <taxon>Aplosporellaceae</taxon>
        <taxon>Aplosporella</taxon>
    </lineage>
</organism>
<proteinExistence type="inferred from homology"/>
<keyword evidence="3" id="KW-0689">Ribosomal protein</keyword>
<dbReference type="GeneID" id="54293842"/>
<dbReference type="RefSeq" id="XP_033402565.1">
    <property type="nucleotide sequence ID" value="XM_033536346.1"/>
</dbReference>
<evidence type="ECO:0000256" key="2">
    <source>
        <dbReference type="ARBA" id="ARBA00005557"/>
    </source>
</evidence>
<dbReference type="OrthoDB" id="4136894at2759"/>
<evidence type="ECO:0000256" key="6">
    <source>
        <dbReference type="ARBA" id="ARBA00035180"/>
    </source>
</evidence>
<dbReference type="GO" id="GO:0003735">
    <property type="term" value="F:structural constituent of ribosome"/>
    <property type="evidence" value="ECO:0007669"/>
    <property type="project" value="TreeGrafter"/>
</dbReference>
<dbReference type="InterPro" id="IPR042776">
    <property type="entry name" value="Ribosomal_mL53_fung"/>
</dbReference>
<dbReference type="PANTHER" id="PTHR28236:SF1">
    <property type="entry name" value="LARGE RIBOSOMAL SUBUNIT PROTEIN ML53"/>
    <property type="match status" value="1"/>
</dbReference>
<sequence length="96" mass="10976">MITRYMTEVTTKFNPFSPRAKVARTFLAMLPPDARLTMKISSTVLPRISTEPPTLSLKFKDGKEMALNLEKLKIGEVEEEVNRHSRKLAREEELNG</sequence>
<evidence type="ECO:0000256" key="5">
    <source>
        <dbReference type="ARBA" id="ARBA00023274"/>
    </source>
</evidence>
<dbReference type="PANTHER" id="PTHR28236">
    <property type="entry name" value="54S RIBOSOMAL PROTEIN L44, MITOCHONDRIAL"/>
    <property type="match status" value="1"/>
</dbReference>
<accession>A0A6A6BRZ4</accession>
<comment type="similarity">
    <text evidence="2">Belongs to the mitochondrion-specific ribosomal protein mL53 family.</text>
</comment>
<keyword evidence="8" id="KW-1185">Reference proteome</keyword>
<dbReference type="FunFam" id="3.40.30.10:FF:000260">
    <property type="entry name" value="Mitochondrial ribosomal protein L44"/>
    <property type="match status" value="1"/>
</dbReference>
<evidence type="ECO:0000256" key="1">
    <source>
        <dbReference type="ARBA" id="ARBA00004173"/>
    </source>
</evidence>
<dbReference type="Gene3D" id="3.40.30.10">
    <property type="entry name" value="Glutaredoxin"/>
    <property type="match status" value="1"/>
</dbReference>
<dbReference type="GO" id="GO:0005762">
    <property type="term" value="C:mitochondrial large ribosomal subunit"/>
    <property type="evidence" value="ECO:0007669"/>
    <property type="project" value="TreeGrafter"/>
</dbReference>
<gene>
    <name evidence="7" type="ORF">K452DRAFT_218219</name>
</gene>
<dbReference type="EMBL" id="ML995475">
    <property type="protein sequence ID" value="KAF2146856.1"/>
    <property type="molecule type" value="Genomic_DNA"/>
</dbReference>